<keyword evidence="7" id="KW-0812">Transmembrane</keyword>
<comment type="subcellular location">
    <subcellularLocation>
        <location evidence="1">Secreted</location>
    </subcellularLocation>
</comment>
<evidence type="ECO:0000256" key="7">
    <source>
        <dbReference type="SAM" id="Phobius"/>
    </source>
</evidence>
<dbReference type="CDD" id="cd00042">
    <property type="entry name" value="CY"/>
    <property type="match status" value="1"/>
</dbReference>
<dbReference type="InParanoid" id="A0A3P9AQI0"/>
<dbReference type="InterPro" id="IPR025760">
    <property type="entry name" value="Cystatin_Fetuin_A"/>
</dbReference>
<keyword evidence="6" id="KW-0325">Glycoprotein</keyword>
<keyword evidence="3" id="KW-0732">Signal</keyword>
<reference evidence="9" key="2">
    <citation type="submission" date="2020-02" db="EMBL/GenBank/DDBJ databases">
        <title>Esox lucius (northern pike) genome, fEsoLuc1, primary haplotype.</title>
        <authorList>
            <person name="Myers G."/>
            <person name="Karagic N."/>
            <person name="Meyer A."/>
            <person name="Pippel M."/>
            <person name="Reichard M."/>
            <person name="Winkler S."/>
            <person name="Tracey A."/>
            <person name="Sims Y."/>
            <person name="Howe K."/>
            <person name="Rhie A."/>
            <person name="Formenti G."/>
            <person name="Durbin R."/>
            <person name="Fedrigo O."/>
            <person name="Jarvis E.D."/>
        </authorList>
    </citation>
    <scope>NUCLEOTIDE SEQUENCE [LARGE SCALE GENOMIC DNA]</scope>
</reference>
<evidence type="ECO:0000313" key="9">
    <source>
        <dbReference type="Ensembl" id="ENSELUP00000043049.2"/>
    </source>
</evidence>
<reference evidence="9" key="3">
    <citation type="submission" date="2025-08" db="UniProtKB">
        <authorList>
            <consortium name="Ensembl"/>
        </authorList>
    </citation>
    <scope>IDENTIFICATION</scope>
</reference>
<dbReference type="Gene3D" id="3.10.450.10">
    <property type="match status" value="2"/>
</dbReference>
<dbReference type="PANTHER" id="PTHR13814">
    <property type="entry name" value="FETUIN"/>
    <property type="match status" value="1"/>
</dbReference>
<keyword evidence="4" id="KW-0677">Repeat</keyword>
<evidence type="ECO:0000313" key="10">
    <source>
        <dbReference type="Proteomes" id="UP000265140"/>
    </source>
</evidence>
<evidence type="ECO:0000256" key="2">
    <source>
        <dbReference type="ARBA" id="ARBA00022525"/>
    </source>
</evidence>
<proteinExistence type="predicted"/>
<evidence type="ECO:0000259" key="8">
    <source>
        <dbReference type="PROSITE" id="PS51529"/>
    </source>
</evidence>
<dbReference type="OMA" id="KVWPRQP"/>
<keyword evidence="2" id="KW-0964">Secreted</keyword>
<dbReference type="PROSITE" id="PS51529">
    <property type="entry name" value="CYSTATIN_FETUIN_A"/>
    <property type="match status" value="1"/>
</dbReference>
<dbReference type="InterPro" id="IPR050735">
    <property type="entry name" value="Kininogen_Fetuin_HRG"/>
</dbReference>
<dbReference type="GO" id="GO:0031012">
    <property type="term" value="C:extracellular matrix"/>
    <property type="evidence" value="ECO:0007669"/>
    <property type="project" value="TreeGrafter"/>
</dbReference>
<accession>A0A3P9AQI0</accession>
<evidence type="ECO:0000256" key="3">
    <source>
        <dbReference type="ARBA" id="ARBA00022729"/>
    </source>
</evidence>
<keyword evidence="10" id="KW-1185">Reference proteome</keyword>
<dbReference type="Proteomes" id="UP000265140">
    <property type="component" value="Chromosome 3"/>
</dbReference>
<reference evidence="9" key="4">
    <citation type="submission" date="2025-09" db="UniProtKB">
        <authorList>
            <consortium name="Ensembl"/>
        </authorList>
    </citation>
    <scope>IDENTIFICATION</scope>
</reference>
<feature type="domain" description="Cystatin fetuin-A-type" evidence="8">
    <location>
        <begin position="47"/>
        <end position="161"/>
    </location>
</feature>
<feature type="transmembrane region" description="Helical" evidence="7">
    <location>
        <begin position="20"/>
        <end position="41"/>
    </location>
</feature>
<dbReference type="InterPro" id="IPR046350">
    <property type="entry name" value="Cystatin_sf"/>
</dbReference>
<evidence type="ECO:0000256" key="5">
    <source>
        <dbReference type="ARBA" id="ARBA00023157"/>
    </source>
</evidence>
<evidence type="ECO:0000256" key="6">
    <source>
        <dbReference type="ARBA" id="ARBA00023180"/>
    </source>
</evidence>
<dbReference type="FunCoup" id="A0A3P9AQI0">
    <property type="interactions" value="60"/>
</dbReference>
<keyword evidence="7" id="KW-0472">Membrane</keyword>
<dbReference type="FunFam" id="3.10.450.10:FF:000002">
    <property type="entry name" value="Kininogen 1"/>
    <property type="match status" value="1"/>
</dbReference>
<dbReference type="SMART" id="SM00043">
    <property type="entry name" value="CY"/>
    <property type="match status" value="2"/>
</dbReference>
<dbReference type="GeneID" id="105028928"/>
<dbReference type="GeneTree" id="ENSGT00950000182930"/>
<dbReference type="AlphaFoldDB" id="A0A3P9AQI0"/>
<dbReference type="OrthoDB" id="8780871at2759"/>
<sequence length="405" mass="42378">MDSVHLFLYLPSTLLTYIPPLAVPSLLMMSFLAFVVVLGLLTGTGGHLQPYNVTRPLCDSAEAEAAALVAQDYLNSQHTHGYKYALNQIDDIKIISKPDGTETYKLEVDLLETMCHVLDPTPVANCTVRPKVATAVQGDCDVILSNVGGVMTVIGFKCKTEESTEDLCLGCASLLPLNDTTGLALVSASLDSFNKQTGQTSLFDIMEVGRMSTQIVAGGLQYLAEYVIVETNCTAGESENCVPLTVATAQRGFCQASGGIPSHSVGCTLFGAPAKTPILDTSGTVPVPPPSVRIQAGNIPVGHGLRHHKLTALHNPNLSGLLSAESLESGESAEAIVPVVPVVPAAEIPIATDASPVAVESVAGSASPVTVVVKREAAQPAGIVESPVVKMLPAPLRCPGRKKFF</sequence>
<dbReference type="GO" id="GO:0072562">
    <property type="term" value="C:blood microparticle"/>
    <property type="evidence" value="ECO:0007669"/>
    <property type="project" value="TreeGrafter"/>
</dbReference>
<dbReference type="PANTHER" id="PTHR13814:SF6">
    <property type="entry name" value="ALPHA-2-HS-GLYCOPROTEIN"/>
    <property type="match status" value="1"/>
</dbReference>
<evidence type="ECO:0000256" key="4">
    <source>
        <dbReference type="ARBA" id="ARBA00022737"/>
    </source>
</evidence>
<dbReference type="Bgee" id="ENSELUG00000024515">
    <property type="expression patterns" value="Expressed in liver and 13 other cell types or tissues"/>
</dbReference>
<dbReference type="Ensembl" id="ENSELUT00000037672.3">
    <property type="protein sequence ID" value="ENSELUP00000043049.2"/>
    <property type="gene ID" value="ENSELUG00000024515.3"/>
</dbReference>
<dbReference type="STRING" id="8010.ENSELUP00000043049"/>
<dbReference type="InterPro" id="IPR001363">
    <property type="entry name" value="Prot_inh_fetuin_CS"/>
</dbReference>
<dbReference type="Pfam" id="PF00031">
    <property type="entry name" value="Cystatin"/>
    <property type="match status" value="1"/>
</dbReference>
<protein>
    <recommendedName>
        <fullName evidence="8">Cystatin fetuin-A-type domain-containing protein</fullName>
    </recommendedName>
</protein>
<dbReference type="KEGG" id="els:105028928"/>
<keyword evidence="7" id="KW-1133">Transmembrane helix</keyword>
<dbReference type="SUPFAM" id="SSF54403">
    <property type="entry name" value="Cystatin/monellin"/>
    <property type="match status" value="2"/>
</dbReference>
<dbReference type="FunFam" id="3.10.450.10:FF:000009">
    <property type="entry name" value="Alpha-2-HS-glycoprotein 2"/>
    <property type="match status" value="1"/>
</dbReference>
<dbReference type="CTD" id="567406"/>
<name>A0A3P9AQI0_ESOLU</name>
<organism evidence="9 10">
    <name type="scientific">Esox lucius</name>
    <name type="common">Northern pike</name>
    <dbReference type="NCBI Taxonomy" id="8010"/>
    <lineage>
        <taxon>Eukaryota</taxon>
        <taxon>Metazoa</taxon>
        <taxon>Chordata</taxon>
        <taxon>Craniata</taxon>
        <taxon>Vertebrata</taxon>
        <taxon>Euteleostomi</taxon>
        <taxon>Actinopterygii</taxon>
        <taxon>Neopterygii</taxon>
        <taxon>Teleostei</taxon>
        <taxon>Protacanthopterygii</taxon>
        <taxon>Esociformes</taxon>
        <taxon>Esocidae</taxon>
        <taxon>Esox</taxon>
    </lineage>
</organism>
<dbReference type="RefSeq" id="XP_010900295.3">
    <property type="nucleotide sequence ID" value="XM_010901993.4"/>
</dbReference>
<dbReference type="PROSITE" id="PS01255">
    <property type="entry name" value="FETUIN_2"/>
    <property type="match status" value="1"/>
</dbReference>
<reference evidence="10" key="1">
    <citation type="journal article" date="2014" name="PLoS ONE">
        <title>The genome and linkage map of the northern pike (Esox lucius): conserved synteny revealed between the salmonid sister group and the Neoteleostei.</title>
        <authorList>
            <person name="Rondeau E.B."/>
            <person name="Minkley D.R."/>
            <person name="Leong J.S."/>
            <person name="Messmer A.M."/>
            <person name="Jantzen J.R."/>
            <person name="von Schalburg K.R."/>
            <person name="Lemon C."/>
            <person name="Bird N.H."/>
            <person name="Koop B.F."/>
        </authorList>
    </citation>
    <scope>NUCLEOTIDE SEQUENCE</scope>
</reference>
<evidence type="ECO:0000256" key="1">
    <source>
        <dbReference type="ARBA" id="ARBA00004613"/>
    </source>
</evidence>
<dbReference type="InterPro" id="IPR000010">
    <property type="entry name" value="Cystatin_dom"/>
</dbReference>
<keyword evidence="5" id="KW-1015">Disulfide bond</keyword>
<dbReference type="GO" id="GO:0004869">
    <property type="term" value="F:cysteine-type endopeptidase inhibitor activity"/>
    <property type="evidence" value="ECO:0007669"/>
    <property type="project" value="InterPro"/>
</dbReference>